<dbReference type="PATRIC" id="fig|886882.15.peg.200"/>
<dbReference type="OrthoDB" id="2654359at2"/>
<dbReference type="Proteomes" id="UP000006868">
    <property type="component" value="Chromosome"/>
</dbReference>
<dbReference type="HOGENOM" id="CLU_1057052_0_0_9"/>
<sequence>MQFSIDEVRRLNRNNDTVFFSVNTLHKLRLWNFPVINTATFNQNVVTVSYEEMISQTTDRIQVSNPVFLYPLPEGEEGDEYVTLFVSSKHYLAEYCEKVTLSYDFINRIVERKDKLSSNSTKLLTLHSFQGILKMFNDVKIKNEEWPNYCSDFIQYLKCLIKEYPFLGYLPIAERKDFREKSVADMSFAWEFYIKFFVDEWSSKDYVVKIPNLSKPFHHMSWTGDFFQRDNPFWQSYLSVNGKFRFHRAVRESIYQIWKEWIE</sequence>
<evidence type="ECO:0000313" key="2">
    <source>
        <dbReference type="Proteomes" id="UP000006868"/>
    </source>
</evidence>
<organism evidence="1 2">
    <name type="scientific">Paenibacillus polymyxa (strain SC2)</name>
    <name type="common">Bacillus polymyxa</name>
    <dbReference type="NCBI Taxonomy" id="886882"/>
    <lineage>
        <taxon>Bacteria</taxon>
        <taxon>Bacillati</taxon>
        <taxon>Bacillota</taxon>
        <taxon>Bacilli</taxon>
        <taxon>Bacillales</taxon>
        <taxon>Paenibacillaceae</taxon>
        <taxon>Paenibacillus</taxon>
    </lineage>
</organism>
<protein>
    <submittedName>
        <fullName evidence="1">TgtB</fullName>
    </submittedName>
</protein>
<dbReference type="RefSeq" id="WP_013368838.1">
    <property type="nucleotide sequence ID" value="NC_014622.2"/>
</dbReference>
<accession>E3EGG7</accession>
<name>E3EGG7_PAEPS</name>
<dbReference type="AlphaFoldDB" id="E3EGG7"/>
<gene>
    <name evidence="1" type="primary">tgtB</name>
    <name evidence="1" type="ORF">PPSC2_01060</name>
</gene>
<dbReference type="KEGG" id="ppm:PPSC2_01060"/>
<dbReference type="EMBL" id="CP002213">
    <property type="protein sequence ID" value="ADO54195.1"/>
    <property type="molecule type" value="Genomic_DNA"/>
</dbReference>
<proteinExistence type="predicted"/>
<reference evidence="1 2" key="1">
    <citation type="journal article" date="2011" name="J. Bacteriol.">
        <title>Complete genome sequence of Paenibacillus polymyxa SC2, a strain of plant growth-promoting Rhizobacterium with broad-spectrum antimicrobial activity.</title>
        <authorList>
            <person name="Ma M."/>
            <person name="Wang C."/>
            <person name="Ding Y."/>
            <person name="Li L."/>
            <person name="Shen D."/>
            <person name="Jiang X."/>
            <person name="Guan D."/>
            <person name="Cao F."/>
            <person name="Chen H."/>
            <person name="Feng R."/>
            <person name="Wang X."/>
            <person name="Ge Y."/>
            <person name="Yao L."/>
            <person name="Bing X."/>
            <person name="Yang X."/>
            <person name="Li J."/>
            <person name="Du B."/>
        </authorList>
    </citation>
    <scope>NUCLEOTIDE SEQUENCE [LARGE SCALE GENOMIC DNA]</scope>
    <source>
        <strain evidence="1 2">SC2</strain>
    </source>
</reference>
<dbReference type="eggNOG" id="ENOG5030701">
    <property type="taxonomic scope" value="Bacteria"/>
</dbReference>
<evidence type="ECO:0000313" key="1">
    <source>
        <dbReference type="EMBL" id="ADO54195.1"/>
    </source>
</evidence>